<dbReference type="Proteomes" id="UP000709336">
    <property type="component" value="Unassembled WGS sequence"/>
</dbReference>
<dbReference type="EMBL" id="JAATNW010000004">
    <property type="protein sequence ID" value="NMH59834.1"/>
    <property type="molecule type" value="Genomic_DNA"/>
</dbReference>
<comment type="caution">
    <text evidence="1">The sequence shown here is derived from an EMBL/GenBank/DDBJ whole genome shotgun (WGS) entry which is preliminary data.</text>
</comment>
<proteinExistence type="predicted"/>
<evidence type="ECO:0000313" key="2">
    <source>
        <dbReference type="Proteomes" id="UP000709336"/>
    </source>
</evidence>
<accession>A0ABX1R049</accession>
<sequence>MEENDNSQLIDKIHSLNCLLAQAYEVLERFDYQQAIATRTRRLLQAVTSIGVAHDLTMEALVSASPRLRS</sequence>
<dbReference type="RefSeq" id="WP_169210411.1">
    <property type="nucleotide sequence ID" value="NZ_JAATNW010000004.1"/>
</dbReference>
<keyword evidence="2" id="KW-1185">Reference proteome</keyword>
<organism evidence="1 2">
    <name type="scientific">Alteromonas ponticola</name>
    <dbReference type="NCBI Taxonomy" id="2720613"/>
    <lineage>
        <taxon>Bacteria</taxon>
        <taxon>Pseudomonadati</taxon>
        <taxon>Pseudomonadota</taxon>
        <taxon>Gammaproteobacteria</taxon>
        <taxon>Alteromonadales</taxon>
        <taxon>Alteromonadaceae</taxon>
        <taxon>Alteromonas/Salinimonas group</taxon>
        <taxon>Alteromonas</taxon>
    </lineage>
</organism>
<name>A0ABX1R049_9ALTE</name>
<gene>
    <name evidence="1" type="ORF">HCJ96_07395</name>
</gene>
<protein>
    <submittedName>
        <fullName evidence="1">Uncharacterized protein</fullName>
    </submittedName>
</protein>
<evidence type="ECO:0000313" key="1">
    <source>
        <dbReference type="EMBL" id="NMH59834.1"/>
    </source>
</evidence>
<reference evidence="1 2" key="1">
    <citation type="submission" date="2020-03" db="EMBL/GenBank/DDBJ databases">
        <title>Alteromonas ponticola sp. nov., isolated from seawater.</title>
        <authorList>
            <person name="Yoon J.-H."/>
            <person name="Kim Y.-O."/>
        </authorList>
    </citation>
    <scope>NUCLEOTIDE SEQUENCE [LARGE SCALE GENOMIC DNA]</scope>
    <source>
        <strain evidence="1 2">MYP5</strain>
    </source>
</reference>